<evidence type="ECO:0000256" key="1">
    <source>
        <dbReference type="SAM" id="MobiDB-lite"/>
    </source>
</evidence>
<feature type="region of interest" description="Disordered" evidence="1">
    <location>
        <begin position="29"/>
        <end position="63"/>
    </location>
</feature>
<dbReference type="PANTHER" id="PTHR30032">
    <property type="entry name" value="N-ACETYLMURAMOYL-L-ALANINE AMIDASE-RELATED"/>
    <property type="match status" value="1"/>
</dbReference>
<dbReference type="Pfam" id="PF04122">
    <property type="entry name" value="CW_binding_2"/>
    <property type="match status" value="3"/>
</dbReference>
<keyword evidence="2" id="KW-0732">Signal</keyword>
<dbReference type="Proteomes" id="UP000070326">
    <property type="component" value="Unassembled WGS sequence"/>
</dbReference>
<reference evidence="3 4" key="1">
    <citation type="submission" date="2016-02" db="EMBL/GenBank/DDBJ databases">
        <authorList>
            <person name="Wen L."/>
            <person name="He K."/>
            <person name="Yang H."/>
        </authorList>
    </citation>
    <scope>NUCLEOTIDE SEQUENCE [LARGE SCALE GENOMIC DNA]</scope>
    <source>
        <strain evidence="3 4">MJR8628A</strain>
    </source>
</reference>
<organism evidence="3 4">
    <name type="scientific">Peptostreptococcus anaerobius</name>
    <dbReference type="NCBI Taxonomy" id="1261"/>
    <lineage>
        <taxon>Bacteria</taxon>
        <taxon>Bacillati</taxon>
        <taxon>Bacillota</taxon>
        <taxon>Clostridia</taxon>
        <taxon>Peptostreptococcales</taxon>
        <taxon>Peptostreptococcaceae</taxon>
        <taxon>Peptostreptococcus</taxon>
    </lineage>
</organism>
<feature type="signal peptide" evidence="2">
    <location>
        <begin position="1"/>
        <end position="26"/>
    </location>
</feature>
<dbReference type="EMBL" id="LSQZ01000099">
    <property type="protein sequence ID" value="KXI10301.1"/>
    <property type="molecule type" value="Genomic_DNA"/>
</dbReference>
<feature type="chain" id="PRO_5007468511" evidence="2">
    <location>
        <begin position="27"/>
        <end position="377"/>
    </location>
</feature>
<protein>
    <submittedName>
        <fullName evidence="3">Putative cell wall binding repeat 2</fullName>
    </submittedName>
</protein>
<feature type="compositionally biased region" description="Basic and acidic residues" evidence="1">
    <location>
        <begin position="45"/>
        <end position="63"/>
    </location>
</feature>
<dbReference type="STRING" id="1261.HMPREF3195_01887"/>
<comment type="caution">
    <text evidence="3">The sequence shown here is derived from an EMBL/GenBank/DDBJ whole genome shotgun (WGS) entry which is preliminary data.</text>
</comment>
<name>A0A135YLR2_9FIRM</name>
<evidence type="ECO:0000313" key="3">
    <source>
        <dbReference type="EMBL" id="KXI10301.1"/>
    </source>
</evidence>
<dbReference type="AlphaFoldDB" id="A0A135YLR2"/>
<gene>
    <name evidence="3" type="ORF">HMPREF3195_01887</name>
</gene>
<accession>A0A135YLR2</accession>
<dbReference type="Gene3D" id="3.40.50.12090">
    <property type="match status" value="3"/>
</dbReference>
<evidence type="ECO:0000256" key="2">
    <source>
        <dbReference type="SAM" id="SignalP"/>
    </source>
</evidence>
<dbReference type="PANTHER" id="PTHR30032:SF8">
    <property type="entry name" value="GERMINATION-SPECIFIC N-ACETYLMURAMOYL-L-ALANINE AMIDASE"/>
    <property type="match status" value="1"/>
</dbReference>
<dbReference type="InterPro" id="IPR051922">
    <property type="entry name" value="Bact_Sporulation_Assoc"/>
</dbReference>
<sequence>MKLKKKAVVSVAMCLSLILVGQPVYGETNNNPAKPTTDIVSSQTSEDKQGSIDDKQEAGQDGKVVTDKVINKLNVSRISGKDRYETSVKVSDELQKMSSGLFYHAVVASGDSFPDALTAGTMAAELEIPLLLTKSNKLPDSVNKAMKNYIIQNIYLVGGKNSIVDTMEASIRDTLAIKTKRLAGVDRVDTAFAVYNEINYSKKIIGYGNTAAVYSGKSYTDALAAAPYMYQMNRDQKKYIKPLVPYIKALNYLNIDTIFGGVNSVADTPATKLASRRFSGSNRYKTAIEIAKAYKDVLNRDIDTVILVSADSFPDALSATPLACKKNAAILLTNKDRLNKYTAAYLKEANNIKNVIIVGGQGAVSAEVEKQLGDIER</sequence>
<dbReference type="PATRIC" id="fig|1261.5.peg.1898"/>
<proteinExistence type="predicted"/>
<dbReference type="eggNOG" id="COG2247">
    <property type="taxonomic scope" value="Bacteria"/>
</dbReference>
<feature type="compositionally biased region" description="Polar residues" evidence="1">
    <location>
        <begin position="29"/>
        <end position="44"/>
    </location>
</feature>
<dbReference type="InterPro" id="IPR007253">
    <property type="entry name" value="Cell_wall-bd_2"/>
</dbReference>
<dbReference type="RefSeq" id="WP_061102058.1">
    <property type="nucleotide sequence ID" value="NZ_CAXUJS010000008.1"/>
</dbReference>
<evidence type="ECO:0000313" key="4">
    <source>
        <dbReference type="Proteomes" id="UP000070326"/>
    </source>
</evidence>